<feature type="chain" id="PRO_5012424775" description="Lipoprotein-associated type-17 domain-containing protein" evidence="1">
    <location>
        <begin position="20"/>
        <end position="718"/>
    </location>
</feature>
<gene>
    <name evidence="3" type="ORF">CJJ23_01785</name>
</gene>
<dbReference type="Pfam" id="PF04200">
    <property type="entry name" value="Lipoprotein_17"/>
    <property type="match status" value="3"/>
</dbReference>
<dbReference type="AlphaFoldDB" id="A0A269TJ35"/>
<feature type="domain" description="Lipoprotein-associated type-17" evidence="2">
    <location>
        <begin position="322"/>
        <end position="377"/>
    </location>
</feature>
<feature type="domain" description="Lipoprotein-associated type-17" evidence="2">
    <location>
        <begin position="530"/>
        <end position="588"/>
    </location>
</feature>
<dbReference type="Proteomes" id="UP000216943">
    <property type="component" value="Unassembled WGS sequence"/>
</dbReference>
<feature type="domain" description="Lipoprotein-associated type-17" evidence="2">
    <location>
        <begin position="168"/>
        <end position="237"/>
    </location>
</feature>
<protein>
    <recommendedName>
        <fullName evidence="2">Lipoprotein-associated type-17 domain-containing protein</fullName>
    </recommendedName>
</protein>
<dbReference type="OrthoDB" id="9900985at2"/>
<accession>A0A269TJ35</accession>
<organism evidence="3 4">
    <name type="scientific">Mycoplasmopsis agassizii</name>
    <dbReference type="NCBI Taxonomy" id="33922"/>
    <lineage>
        <taxon>Bacteria</taxon>
        <taxon>Bacillati</taxon>
        <taxon>Mycoplasmatota</taxon>
        <taxon>Mycoplasmoidales</taxon>
        <taxon>Metamycoplasmataceae</taxon>
        <taxon>Mycoplasmopsis</taxon>
    </lineage>
</organism>
<feature type="signal peptide" evidence="1">
    <location>
        <begin position="1"/>
        <end position="19"/>
    </location>
</feature>
<dbReference type="PROSITE" id="PS51257">
    <property type="entry name" value="PROKAR_LIPOPROTEIN"/>
    <property type="match status" value="1"/>
</dbReference>
<name>A0A269TJ35_9BACT</name>
<dbReference type="InterPro" id="IPR007326">
    <property type="entry name" value="Lipoprotein-assoc_dom"/>
</dbReference>
<evidence type="ECO:0000313" key="3">
    <source>
        <dbReference type="EMBL" id="PAK21503.1"/>
    </source>
</evidence>
<dbReference type="EMBL" id="NQNY01000004">
    <property type="protein sequence ID" value="PAK21503.1"/>
    <property type="molecule type" value="Genomic_DNA"/>
</dbReference>
<proteinExistence type="predicted"/>
<comment type="caution">
    <text evidence="3">The sequence shown here is derived from an EMBL/GenBank/DDBJ whole genome shotgun (WGS) entry which is preliminary data.</text>
</comment>
<evidence type="ECO:0000313" key="4">
    <source>
        <dbReference type="Proteomes" id="UP000216943"/>
    </source>
</evidence>
<evidence type="ECO:0000259" key="2">
    <source>
        <dbReference type="Pfam" id="PF04200"/>
    </source>
</evidence>
<keyword evidence="1" id="KW-0732">Signal</keyword>
<reference evidence="4" key="1">
    <citation type="submission" date="2017-08" db="EMBL/GenBank/DDBJ databases">
        <authorList>
            <person name="Alvarez-Ponce D."/>
            <person name="Weitzman C.L."/>
            <person name="Tillett R.L."/>
            <person name="Sandmeier F.C."/>
            <person name="Tracy C.R."/>
        </authorList>
    </citation>
    <scope>NUCLEOTIDE SEQUENCE [LARGE SCALE GENOMIC DNA]</scope>
    <source>
        <strain evidence="4">723</strain>
    </source>
</reference>
<dbReference type="RefSeq" id="WP_095334671.1">
    <property type="nucleotide sequence ID" value="NZ_NQNY01000004.1"/>
</dbReference>
<sequence length="718" mass="78538">MRKKIIFTSTLSVASVAVAATAIACAPGETPPAKDTVETTLKKIADALNNVELTIKDKETDTAVKAKLEAITSDYKNKLIALVSDATKFSEHLGAAEITSWKVTTTSSTSLSLELALKYTESGTSATNKATIKILGLGTSASELVKKELADVIAKFADRDLKADSEDKKLFATQSNINSLTTWNSNTTGTAVTVDNSITVNFAKVSSDSGNGTVNYRVTLLKDNQSLTKEIKVSGFKPHELSVAEKAVEKTFNAFTLKEATFDRGSQRIEKTGKLDFDNNRDWLLSMSNSYSRASAYKPTVLDSKKFTSADYFKAEAANHLQAKLKEKDQIKLEEGVTGKVRVVTADDIKGEVVVAITFEKGNAKSAEKFLTIKNFLDRKELGAFAGAIYGYLVDKWNRQDKNLKPAFATEAGAQRYIELMQKTFDDTRTYPNDVKLTLTIDNKNGGINYEKAEIHLLGTYILNNVVLAENDITLMNFNNDLSADARLVLEAYNAFTKTEYRVREPESRETGSAQWIPSTQRIDSLDKLNGKLPQNDQINWLNKEKGVEVDVKTIGINNSNGTVDLELVFKKSEIKSDAVKITLSGFFTDQQILEGATDVFKRAFALKGSDGKNPYEEQMKKYTVYLSGNTTTQLGPDATIQIAGYQSYVTNLLNYGDGPAGVPGLWQLANGATLVLLNGAIAGPFTFVVQYGGLQSGPFEIQIPLPQFKQVTATSIS</sequence>
<evidence type="ECO:0000256" key="1">
    <source>
        <dbReference type="SAM" id="SignalP"/>
    </source>
</evidence>